<evidence type="ECO:0000313" key="1">
    <source>
        <dbReference type="EMBL" id="MES1919797.1"/>
    </source>
</evidence>
<dbReference type="Proteomes" id="UP001439008">
    <property type="component" value="Unassembled WGS sequence"/>
</dbReference>
<name>A0ABV2AJI6_9EUKA</name>
<keyword evidence="2" id="KW-1185">Reference proteome</keyword>
<dbReference type="EMBL" id="JBDODL010000403">
    <property type="protein sequence ID" value="MES1919797.1"/>
    <property type="molecule type" value="Genomic_DNA"/>
</dbReference>
<accession>A0ABV2AJI6</accession>
<evidence type="ECO:0000313" key="2">
    <source>
        <dbReference type="Proteomes" id="UP001439008"/>
    </source>
</evidence>
<organism evidence="1 2">
    <name type="scientific">Bonamia ostreae</name>
    <dbReference type="NCBI Taxonomy" id="126728"/>
    <lineage>
        <taxon>Eukaryota</taxon>
        <taxon>Sar</taxon>
        <taxon>Rhizaria</taxon>
        <taxon>Endomyxa</taxon>
        <taxon>Ascetosporea</taxon>
        <taxon>Haplosporida</taxon>
        <taxon>Bonamia</taxon>
    </lineage>
</organism>
<protein>
    <submittedName>
        <fullName evidence="1">Uncharacterized protein</fullName>
    </submittedName>
</protein>
<reference evidence="1 2" key="1">
    <citation type="journal article" date="2024" name="BMC Biol.">
        <title>Comparative genomics of Ascetosporea gives new insight into the evolutionary basis for animal parasitism in Rhizaria.</title>
        <authorList>
            <person name="Hiltunen Thoren M."/>
            <person name="Onut-Brannstrom I."/>
            <person name="Alfjorden A."/>
            <person name="Peckova H."/>
            <person name="Swords F."/>
            <person name="Hooper C."/>
            <person name="Holzer A.S."/>
            <person name="Bass D."/>
            <person name="Burki F."/>
        </authorList>
    </citation>
    <scope>NUCLEOTIDE SEQUENCE [LARGE SCALE GENOMIC DNA]</scope>
    <source>
        <strain evidence="1">20-A016</strain>
    </source>
</reference>
<gene>
    <name evidence="1" type="ORF">MHBO_001561</name>
</gene>
<proteinExistence type="predicted"/>
<comment type="caution">
    <text evidence="1">The sequence shown here is derived from an EMBL/GenBank/DDBJ whole genome shotgun (WGS) entry which is preliminary data.</text>
</comment>
<sequence length="55" mass="6292">MLYKYGEQKSLMLTSTSFWGSLISKDGCVKETFLFTNFTKKYITQPNEKISTASV</sequence>